<reference evidence="2 3" key="3">
    <citation type="journal article" date="2010" name="BMC Genomics">
        <title>Transcriptome sequencing and comparative analysis of cucumber flowers with different sex types.</title>
        <authorList>
            <person name="Guo S."/>
            <person name="Zheng Y."/>
            <person name="Joung J.G."/>
            <person name="Liu S."/>
            <person name="Zhang Z."/>
            <person name="Crasta O.R."/>
            <person name="Sobral B.W."/>
            <person name="Xu Y."/>
            <person name="Huang S."/>
            <person name="Fei Z."/>
        </authorList>
    </citation>
    <scope>NUCLEOTIDE SEQUENCE [LARGE SCALE GENOMIC DNA]</scope>
    <source>
        <strain evidence="3">cv. 9930</strain>
    </source>
</reference>
<evidence type="ECO:0000313" key="3">
    <source>
        <dbReference type="Proteomes" id="UP000029981"/>
    </source>
</evidence>
<feature type="transmembrane region" description="Helical" evidence="1">
    <location>
        <begin position="60"/>
        <end position="81"/>
    </location>
</feature>
<reference evidence="2 3" key="1">
    <citation type="journal article" date="2009" name="Nat. Genet.">
        <title>The genome of the cucumber, Cucumis sativus L.</title>
        <authorList>
            <person name="Huang S."/>
            <person name="Li R."/>
            <person name="Zhang Z."/>
            <person name="Li L."/>
            <person name="Gu X."/>
            <person name="Fan W."/>
            <person name="Lucas W.J."/>
            <person name="Wang X."/>
            <person name="Xie B."/>
            <person name="Ni P."/>
            <person name="Ren Y."/>
            <person name="Zhu H."/>
            <person name="Li J."/>
            <person name="Lin K."/>
            <person name="Jin W."/>
            <person name="Fei Z."/>
            <person name="Li G."/>
            <person name="Staub J."/>
            <person name="Kilian A."/>
            <person name="van der Vossen E.A."/>
            <person name="Wu Y."/>
            <person name="Guo J."/>
            <person name="He J."/>
            <person name="Jia Z."/>
            <person name="Ren Y."/>
            <person name="Tian G."/>
            <person name="Lu Y."/>
            <person name="Ruan J."/>
            <person name="Qian W."/>
            <person name="Wang M."/>
            <person name="Huang Q."/>
            <person name="Li B."/>
            <person name="Xuan Z."/>
            <person name="Cao J."/>
            <person name="Asan"/>
            <person name="Wu Z."/>
            <person name="Zhang J."/>
            <person name="Cai Q."/>
            <person name="Bai Y."/>
            <person name="Zhao B."/>
            <person name="Han Y."/>
            <person name="Li Y."/>
            <person name="Li X."/>
            <person name="Wang S."/>
            <person name="Shi Q."/>
            <person name="Liu S."/>
            <person name="Cho W.K."/>
            <person name="Kim J.Y."/>
            <person name="Xu Y."/>
            <person name="Heller-Uszynska K."/>
            <person name="Miao H."/>
            <person name="Cheng Z."/>
            <person name="Zhang S."/>
            <person name="Wu J."/>
            <person name="Yang Y."/>
            <person name="Kang H."/>
            <person name="Li M."/>
            <person name="Liang H."/>
            <person name="Ren X."/>
            <person name="Shi Z."/>
            <person name="Wen M."/>
            <person name="Jian M."/>
            <person name="Yang H."/>
            <person name="Zhang G."/>
            <person name="Yang Z."/>
            <person name="Chen R."/>
            <person name="Liu S."/>
            <person name="Li J."/>
            <person name="Ma L."/>
            <person name="Liu H."/>
            <person name="Zhou Y."/>
            <person name="Zhao J."/>
            <person name="Fang X."/>
            <person name="Li G."/>
            <person name="Fang L."/>
            <person name="Li Y."/>
            <person name="Liu D."/>
            <person name="Zheng H."/>
            <person name="Zhang Y."/>
            <person name="Qin N."/>
            <person name="Li Z."/>
            <person name="Yang G."/>
            <person name="Yang S."/>
            <person name="Bolund L."/>
            <person name="Kristiansen K."/>
            <person name="Zheng H."/>
            <person name="Li S."/>
            <person name="Zhang X."/>
            <person name="Yang H."/>
            <person name="Wang J."/>
            <person name="Sun R."/>
            <person name="Zhang B."/>
            <person name="Jiang S."/>
            <person name="Wang J."/>
            <person name="Du Y."/>
            <person name="Li S."/>
        </authorList>
    </citation>
    <scope>NUCLEOTIDE SEQUENCE [LARGE SCALE GENOMIC DNA]</scope>
    <source>
        <strain evidence="3">cv. 9930</strain>
    </source>
</reference>
<reference evidence="2 3" key="2">
    <citation type="journal article" date="2009" name="PLoS ONE">
        <title>An integrated genetic and cytogenetic map of the cucumber genome.</title>
        <authorList>
            <person name="Ren Y."/>
            <person name="Zhang Z."/>
            <person name="Liu J."/>
            <person name="Staub J.E."/>
            <person name="Han Y."/>
            <person name="Cheng Z."/>
            <person name="Li X."/>
            <person name="Lu J."/>
            <person name="Miao H."/>
            <person name="Kang H."/>
            <person name="Xie B."/>
            <person name="Gu X."/>
            <person name="Wang X."/>
            <person name="Du Y."/>
            <person name="Jin W."/>
            <person name="Huang S."/>
        </authorList>
    </citation>
    <scope>NUCLEOTIDE SEQUENCE [LARGE SCALE GENOMIC DNA]</scope>
    <source>
        <strain evidence="3">cv. 9930</strain>
    </source>
</reference>
<evidence type="ECO:0000313" key="2">
    <source>
        <dbReference type="EMBL" id="KGN62645.1"/>
    </source>
</evidence>
<name>A0A0A0LL50_CUCSA</name>
<dbReference type="AlphaFoldDB" id="A0A0A0LL50"/>
<protein>
    <submittedName>
        <fullName evidence="2">Uncharacterized protein</fullName>
    </submittedName>
</protein>
<dbReference type="Proteomes" id="UP000029981">
    <property type="component" value="Chromosome 2"/>
</dbReference>
<sequence length="134" mass="15156">MVFPPGSALRNDISTALLNLTQNSKEINEIDERWFGKIDKLNSSHDSNINAFSSRIDLSYFKSLFIITASAAILALTLYLFRYSFDSTTIWTRIIDAVTYQINVMKDKCKINNVKPPVAAIEEEEEEEASPSTE</sequence>
<proteinExistence type="predicted"/>
<organism evidence="2 3">
    <name type="scientific">Cucumis sativus</name>
    <name type="common">Cucumber</name>
    <dbReference type="NCBI Taxonomy" id="3659"/>
    <lineage>
        <taxon>Eukaryota</taxon>
        <taxon>Viridiplantae</taxon>
        <taxon>Streptophyta</taxon>
        <taxon>Embryophyta</taxon>
        <taxon>Tracheophyta</taxon>
        <taxon>Spermatophyta</taxon>
        <taxon>Magnoliopsida</taxon>
        <taxon>eudicotyledons</taxon>
        <taxon>Gunneridae</taxon>
        <taxon>Pentapetalae</taxon>
        <taxon>rosids</taxon>
        <taxon>fabids</taxon>
        <taxon>Cucurbitales</taxon>
        <taxon>Cucurbitaceae</taxon>
        <taxon>Benincaseae</taxon>
        <taxon>Cucumis</taxon>
    </lineage>
</organism>
<dbReference type="EMBL" id="CM002923">
    <property type="protein sequence ID" value="KGN62645.1"/>
    <property type="molecule type" value="Genomic_DNA"/>
</dbReference>
<keyword evidence="1" id="KW-0472">Membrane</keyword>
<dbReference type="Gramene" id="KGN62645">
    <property type="protein sequence ID" value="KGN62645"/>
    <property type="gene ID" value="Csa_2G363550"/>
</dbReference>
<accession>A0A0A0LL50</accession>
<gene>
    <name evidence="2" type="ORF">Csa_2G363550</name>
</gene>
<reference evidence="2 3" key="4">
    <citation type="journal article" date="2011" name="BMC Genomics">
        <title>RNA-Seq improves annotation of protein-coding genes in the cucumber genome.</title>
        <authorList>
            <person name="Li Z."/>
            <person name="Zhang Z."/>
            <person name="Yan P."/>
            <person name="Huang S."/>
            <person name="Fei Z."/>
            <person name="Lin K."/>
        </authorList>
    </citation>
    <scope>NUCLEOTIDE SEQUENCE [LARGE SCALE GENOMIC DNA]</scope>
    <source>
        <strain evidence="3">cv. 9930</strain>
    </source>
</reference>
<keyword evidence="1" id="KW-0812">Transmembrane</keyword>
<evidence type="ECO:0000256" key="1">
    <source>
        <dbReference type="SAM" id="Phobius"/>
    </source>
</evidence>
<keyword evidence="3" id="KW-1185">Reference proteome</keyword>
<keyword evidence="1" id="KW-1133">Transmembrane helix</keyword>